<sequence>MVPDDAEDAEAVRALFARTPDGPPMRVDAADVIVRGAAVRRKRKRWAVAGSSAATVAVLVAVGLAVGSRGTEQPPVMPAGPGLATVSPAPSSPPGPVQVPSGPVLVPTPGPEVSPDSPDKVPPSERQTVPRPGTSRPGMPPRAYPTTNEQAPVSPGSPAGSTALPSTTSR</sequence>
<feature type="compositionally biased region" description="Polar residues" evidence="1">
    <location>
        <begin position="159"/>
        <end position="170"/>
    </location>
</feature>
<dbReference type="Proteomes" id="UP000233750">
    <property type="component" value="Unassembled WGS sequence"/>
</dbReference>
<accession>A0A2N3WEV1</accession>
<dbReference type="AlphaFoldDB" id="A0A2N3WEV1"/>
<feature type="transmembrane region" description="Helical" evidence="2">
    <location>
        <begin position="46"/>
        <end position="67"/>
    </location>
</feature>
<keyword evidence="2" id="KW-0812">Transmembrane</keyword>
<feature type="region of interest" description="Disordered" evidence="1">
    <location>
        <begin position="69"/>
        <end position="170"/>
    </location>
</feature>
<keyword evidence="2" id="KW-1133">Transmembrane helix</keyword>
<evidence type="ECO:0000256" key="2">
    <source>
        <dbReference type="SAM" id="Phobius"/>
    </source>
</evidence>
<comment type="caution">
    <text evidence="3">The sequence shown here is derived from an EMBL/GenBank/DDBJ whole genome shotgun (WGS) entry which is preliminary data.</text>
</comment>
<reference evidence="3 4" key="1">
    <citation type="submission" date="2017-12" db="EMBL/GenBank/DDBJ databases">
        <title>Sequencing the genomes of 1000 Actinobacteria strains.</title>
        <authorList>
            <person name="Klenk H.-P."/>
        </authorList>
    </citation>
    <scope>NUCLEOTIDE SEQUENCE [LARGE SCALE GENOMIC DNA]</scope>
    <source>
        <strain evidence="3 4">DSM 45165</strain>
    </source>
</reference>
<name>A0A2N3WEV1_9PSEU</name>
<keyword evidence="2" id="KW-0472">Membrane</keyword>
<dbReference type="EMBL" id="PJMY01000003">
    <property type="protein sequence ID" value="PKV92400.1"/>
    <property type="molecule type" value="Genomic_DNA"/>
</dbReference>
<protein>
    <submittedName>
        <fullName evidence="3">Uncharacterized protein</fullName>
    </submittedName>
</protein>
<gene>
    <name evidence="3" type="ORF">ATK30_3200</name>
</gene>
<dbReference type="RefSeq" id="WP_208637354.1">
    <property type="nucleotide sequence ID" value="NZ_PJMY01000003.1"/>
</dbReference>
<proteinExistence type="predicted"/>
<evidence type="ECO:0000256" key="1">
    <source>
        <dbReference type="SAM" id="MobiDB-lite"/>
    </source>
</evidence>
<evidence type="ECO:0000313" key="4">
    <source>
        <dbReference type="Proteomes" id="UP000233750"/>
    </source>
</evidence>
<organism evidence="3 4">
    <name type="scientific">Amycolatopsis echigonensis</name>
    <dbReference type="NCBI Taxonomy" id="2576905"/>
    <lineage>
        <taxon>Bacteria</taxon>
        <taxon>Bacillati</taxon>
        <taxon>Actinomycetota</taxon>
        <taxon>Actinomycetes</taxon>
        <taxon>Pseudonocardiales</taxon>
        <taxon>Pseudonocardiaceae</taxon>
        <taxon>Amycolatopsis</taxon>
    </lineage>
</organism>
<evidence type="ECO:0000313" key="3">
    <source>
        <dbReference type="EMBL" id="PKV92400.1"/>
    </source>
</evidence>
<keyword evidence="4" id="KW-1185">Reference proteome</keyword>